<organism evidence="2 3">
    <name type="scientific">Mycobacterium ulcerans str. Harvey</name>
    <dbReference type="NCBI Taxonomy" id="1299332"/>
    <lineage>
        <taxon>Bacteria</taxon>
        <taxon>Bacillati</taxon>
        <taxon>Actinomycetota</taxon>
        <taxon>Actinomycetes</taxon>
        <taxon>Mycobacteriales</taxon>
        <taxon>Mycobacteriaceae</taxon>
        <taxon>Mycobacterium</taxon>
        <taxon>Mycobacterium ulcerans group</taxon>
    </lineage>
</organism>
<evidence type="ECO:0000259" key="1">
    <source>
        <dbReference type="Pfam" id="PF01593"/>
    </source>
</evidence>
<name>A0ABP3ANZ4_MYCUL</name>
<keyword evidence="3" id="KW-1185">Reference proteome</keyword>
<dbReference type="PRINTS" id="PR00419">
    <property type="entry name" value="ADXRDTASE"/>
</dbReference>
<evidence type="ECO:0000313" key="3">
    <source>
        <dbReference type="Proteomes" id="UP000020681"/>
    </source>
</evidence>
<dbReference type="SUPFAM" id="SSF51905">
    <property type="entry name" value="FAD/NAD(P)-binding domain"/>
    <property type="match status" value="1"/>
</dbReference>
<dbReference type="EMBL" id="JAOL01000071">
    <property type="protein sequence ID" value="EUA92828.1"/>
    <property type="molecule type" value="Genomic_DNA"/>
</dbReference>
<comment type="caution">
    <text evidence="2">The sequence shown here is derived from an EMBL/GenBank/DDBJ whole genome shotgun (WGS) entry which is preliminary data.</text>
</comment>
<sequence length="123" mass="12891">MRTIEGTADHVVVIGAGLAGLATALHLAGRGRSVTVVEREAWPGGRAGRLDIDGYRIDTGPTVLTMPDLIDEVFAAVGETISDRLELLPVDPAYTAMFADGSSIDVHCDADRMVAAIENFAGP</sequence>
<protein>
    <submittedName>
        <fullName evidence="2">FAD binding domain protein</fullName>
    </submittedName>
</protein>
<dbReference type="InterPro" id="IPR002937">
    <property type="entry name" value="Amino_oxidase"/>
</dbReference>
<feature type="domain" description="Amine oxidase" evidence="1">
    <location>
        <begin position="18"/>
        <end position="121"/>
    </location>
</feature>
<dbReference type="PANTHER" id="PTHR43734:SF1">
    <property type="entry name" value="PHYTOENE DESATURASE"/>
    <property type="match status" value="1"/>
</dbReference>
<dbReference type="Gene3D" id="3.50.50.60">
    <property type="entry name" value="FAD/NAD(P)-binding domain"/>
    <property type="match status" value="1"/>
</dbReference>
<proteinExistence type="predicted"/>
<dbReference type="Proteomes" id="UP000020681">
    <property type="component" value="Unassembled WGS sequence"/>
</dbReference>
<reference evidence="2 3" key="1">
    <citation type="submission" date="2014-01" db="EMBL/GenBank/DDBJ databases">
        <authorList>
            <person name="Dobos K."/>
            <person name="Lenaerts A."/>
            <person name="Ordway D."/>
            <person name="DeGroote M.A."/>
            <person name="Parker T."/>
            <person name="Sizemore C."/>
            <person name="Tallon L.J."/>
            <person name="Sadzewicz L.K."/>
            <person name="Sengamalay N."/>
            <person name="Fraser C.M."/>
            <person name="Hine E."/>
            <person name="Shefchek K.A."/>
            <person name="Das S.P."/>
            <person name="Tettelin H."/>
        </authorList>
    </citation>
    <scope>NUCLEOTIDE SEQUENCE [LARGE SCALE GENOMIC DNA]</scope>
    <source>
        <strain evidence="2 3">Harvey</strain>
    </source>
</reference>
<gene>
    <name evidence="2" type="ORF">I551_0664</name>
</gene>
<dbReference type="InterPro" id="IPR036188">
    <property type="entry name" value="FAD/NAD-bd_sf"/>
</dbReference>
<dbReference type="Pfam" id="PF01593">
    <property type="entry name" value="Amino_oxidase"/>
    <property type="match status" value="1"/>
</dbReference>
<dbReference type="PANTHER" id="PTHR43734">
    <property type="entry name" value="PHYTOENE DESATURASE"/>
    <property type="match status" value="1"/>
</dbReference>
<evidence type="ECO:0000313" key="2">
    <source>
        <dbReference type="EMBL" id="EUA92828.1"/>
    </source>
</evidence>
<accession>A0ABP3ANZ4</accession>